<dbReference type="Proteomes" id="UP000192360">
    <property type="component" value="Unassembled WGS sequence"/>
</dbReference>
<keyword evidence="2" id="KW-1185">Reference proteome</keyword>
<dbReference type="RefSeq" id="WP_084062243.1">
    <property type="nucleotide sequence ID" value="NZ_FWXO01000005.1"/>
</dbReference>
<dbReference type="STRING" id="504486.SAMN05660703_2722"/>
<evidence type="ECO:0000313" key="1">
    <source>
        <dbReference type="EMBL" id="SMC78267.1"/>
    </source>
</evidence>
<dbReference type="PANTHER" id="PTHR33361:SF16">
    <property type="entry name" value="DUF885 DOMAIN-CONTAINING PROTEIN"/>
    <property type="match status" value="1"/>
</dbReference>
<dbReference type="OrthoDB" id="9760040at2"/>
<accession>A0A1W2BZ43</accession>
<dbReference type="InterPro" id="IPR010281">
    <property type="entry name" value="DUF885"/>
</dbReference>
<dbReference type="EMBL" id="FWXO01000005">
    <property type="protein sequence ID" value="SMC78267.1"/>
    <property type="molecule type" value="Genomic_DNA"/>
</dbReference>
<organism evidence="1 2">
    <name type="scientific">Cellulophaga tyrosinoxydans</name>
    <dbReference type="NCBI Taxonomy" id="504486"/>
    <lineage>
        <taxon>Bacteria</taxon>
        <taxon>Pseudomonadati</taxon>
        <taxon>Bacteroidota</taxon>
        <taxon>Flavobacteriia</taxon>
        <taxon>Flavobacteriales</taxon>
        <taxon>Flavobacteriaceae</taxon>
        <taxon>Cellulophaga</taxon>
    </lineage>
</organism>
<reference evidence="1 2" key="1">
    <citation type="submission" date="2017-04" db="EMBL/GenBank/DDBJ databases">
        <authorList>
            <person name="Afonso C.L."/>
            <person name="Miller P.J."/>
            <person name="Scott M.A."/>
            <person name="Spackman E."/>
            <person name="Goraichik I."/>
            <person name="Dimitrov K.M."/>
            <person name="Suarez D.L."/>
            <person name="Swayne D.E."/>
        </authorList>
    </citation>
    <scope>NUCLEOTIDE SEQUENCE [LARGE SCALE GENOMIC DNA]</scope>
    <source>
        <strain evidence="1 2">DSM 21164</strain>
    </source>
</reference>
<dbReference type="PANTHER" id="PTHR33361">
    <property type="entry name" value="GLR0591 PROTEIN"/>
    <property type="match status" value="1"/>
</dbReference>
<gene>
    <name evidence="1" type="ORF">SAMN05660703_2722</name>
</gene>
<name>A0A1W2BZ43_9FLAO</name>
<evidence type="ECO:0000313" key="2">
    <source>
        <dbReference type="Proteomes" id="UP000192360"/>
    </source>
</evidence>
<sequence length="593" mass="68358">MKKILLIGLCLVNLYSCKEEPKKEALAVTDNKAFDSILNNYYEESLKLYPLNATFQGDSRYNDILPNNLTDEFRASEKEFYANYKQKITIIKDEALTPSQQMSKEILLWECDRNLERLTFREDLHPIDQMWTMQLMMGQLASGGSSQPFKTVQDYKNWLLRLNAYVNWLETAELKMKEGISLGNVLPTSLIKKVTPQLLEMTNPNIEEHLFYSPIKIFPETFSTEEKEQLKGYYISMIKEKIIPSYQKLYDFMNTEYLAAGRNTSGIEGIPNGKEYYNYSIKLYTTTDMTADEIHQLGLNEVARIGTEMEKVKKEVGFEGDLKSFFDYVRNKKELMPFTSPEQVIANFNKIHARMKPQVDKLFGKQPKTPFEVRRTEAFREASASAEYNPGSIDGTRPGIFYVPIPDVKAYNMYSDEDLFLHEAIPGHHFQISLTQENEDLPKFRKTLWYSAYGEGWALYTESLGKELGLYADPYQYFGMLGAEMHRAIRLVVDTGLHAKGWTREQAIQYSLDNEAESEASITSEIERYMANPGQALSYKIGQLKIRELRATAEKELGAKFDIREFHNQVLETGCVPLALLEKKITAWIATEK</sequence>
<dbReference type="Pfam" id="PF05960">
    <property type="entry name" value="DUF885"/>
    <property type="match status" value="1"/>
</dbReference>
<proteinExistence type="predicted"/>
<protein>
    <submittedName>
        <fullName evidence="1">Uncharacterized conserved protein, DUF885 familyt</fullName>
    </submittedName>
</protein>
<dbReference type="AlphaFoldDB" id="A0A1W2BZ43"/>